<dbReference type="PROSITE" id="PS51986">
    <property type="entry name" value="GS_BETA_GRASP"/>
    <property type="match status" value="1"/>
</dbReference>
<dbReference type="Gene3D" id="1.20.120.1560">
    <property type="match status" value="1"/>
</dbReference>
<dbReference type="InterPro" id="IPR052725">
    <property type="entry name" value="GS_Type-3"/>
</dbReference>
<feature type="domain" description="GS catalytic" evidence="4">
    <location>
        <begin position="195"/>
        <end position="619"/>
    </location>
</feature>
<dbReference type="PROSITE" id="PS51987">
    <property type="entry name" value="GS_CATALYTIC"/>
    <property type="match status" value="1"/>
</dbReference>
<dbReference type="Gene3D" id="3.30.590.10">
    <property type="entry name" value="Glutamine synthetase/guanido kinase, catalytic domain"/>
    <property type="match status" value="1"/>
</dbReference>
<dbReference type="InterPro" id="IPR014746">
    <property type="entry name" value="Gln_synth/guanido_kin_cat_dom"/>
</dbReference>
<dbReference type="AlphaFoldDB" id="A0A1I3ZHJ4"/>
<dbReference type="OrthoDB" id="9807095at2"/>
<dbReference type="InterPro" id="IPR008146">
    <property type="entry name" value="Gln_synth_cat_dom"/>
</dbReference>
<proteinExistence type="inferred from homology"/>
<keyword evidence="6" id="KW-1185">Reference proteome</keyword>
<comment type="similarity">
    <text evidence="1 2">Belongs to the glutamine synthetase family.</text>
</comment>
<gene>
    <name evidence="5" type="ORF">SAMN04488079_1119</name>
</gene>
<dbReference type="InterPro" id="IPR040577">
    <property type="entry name" value="Gln-synt_C"/>
</dbReference>
<evidence type="ECO:0000313" key="6">
    <source>
        <dbReference type="Proteomes" id="UP000198924"/>
    </source>
</evidence>
<dbReference type="PANTHER" id="PTHR42974">
    <property type="entry name" value="GLUTAMINE SYNTHETASE"/>
    <property type="match status" value="1"/>
</dbReference>
<dbReference type="RefSeq" id="WP_091714159.1">
    <property type="nucleotide sequence ID" value="NZ_FOSH01000011.1"/>
</dbReference>
<dbReference type="Pfam" id="PF18318">
    <property type="entry name" value="Gln-synt_C-ter"/>
    <property type="match status" value="1"/>
</dbReference>
<dbReference type="InterPro" id="IPR027303">
    <property type="entry name" value="Gln_synth_gly_rich_site"/>
</dbReference>
<evidence type="ECO:0000259" key="4">
    <source>
        <dbReference type="PROSITE" id="PS51987"/>
    </source>
</evidence>
<dbReference type="Proteomes" id="UP000198924">
    <property type="component" value="Unassembled WGS sequence"/>
</dbReference>
<evidence type="ECO:0000313" key="5">
    <source>
        <dbReference type="EMBL" id="SFK43537.1"/>
    </source>
</evidence>
<dbReference type="InterPro" id="IPR022147">
    <property type="entry name" value="GSIII_N"/>
</dbReference>
<dbReference type="Pfam" id="PF00120">
    <property type="entry name" value="Gln-synt_C"/>
    <property type="match status" value="1"/>
</dbReference>
<dbReference type="EMBL" id="FOSH01000011">
    <property type="protein sequence ID" value="SFK43537.1"/>
    <property type="molecule type" value="Genomic_DNA"/>
</dbReference>
<reference evidence="6" key="1">
    <citation type="submission" date="2016-10" db="EMBL/GenBank/DDBJ databases">
        <authorList>
            <person name="Varghese N."/>
            <person name="Submissions S."/>
        </authorList>
    </citation>
    <scope>NUCLEOTIDE SEQUENCE [LARGE SCALE GENOMIC DNA]</scope>
    <source>
        <strain evidence="6">DSM 11578</strain>
    </source>
</reference>
<dbReference type="STRING" id="45496.SAMN04488079_1119"/>
<dbReference type="GO" id="GO:0006542">
    <property type="term" value="P:glutamine biosynthetic process"/>
    <property type="evidence" value="ECO:0007669"/>
    <property type="project" value="InterPro"/>
</dbReference>
<dbReference type="SUPFAM" id="SSF55931">
    <property type="entry name" value="Glutamine synthetase/guanido kinase"/>
    <property type="match status" value="1"/>
</dbReference>
<dbReference type="PANTHER" id="PTHR42974:SF1">
    <property type="entry name" value="TYPE-3 GLUTAMINE SYNTHETASE"/>
    <property type="match status" value="1"/>
</dbReference>
<dbReference type="Pfam" id="PF12437">
    <property type="entry name" value="GSIII_N"/>
    <property type="match status" value="1"/>
</dbReference>
<feature type="domain" description="GS beta-grasp" evidence="3">
    <location>
        <begin position="83"/>
        <end position="179"/>
    </location>
</feature>
<sequence length="724" mass="79674">MSGNESRLQAILNITNRQKTVVQKPEPLDKIWATDVFNLAKMEEALNKSAFKAVKQTVQTGAPLDPAVADVVAAAMKNWALSKGVKFFSHIFYPMTNITAEKHDGFIVTNAEGNAITEFSGSLLIKGEPDGSSFPNGSLRMTNAARGYTAWDPTSPAFIMHTENGSTLMIPSVFMSWTGEALDKKIPLLRSISAMDKAANKVLALMGETEIAPLNSSCGAEQEYFLVDSNFALARPDLLLTGRTLFGAPPAKGQQFDDHYFGAIPERVQVFMQDFEDQLYRLGIPAKTHHNEVAPGQFEIAPYFESANIAADHQQLMMTLMKATAKKHGFMCLLHEKPFAGVNGSGKHVNWSVGNATQGNLLDPGKTPHDNLNFLLFCGAVIRGVHKYGPLLRAVIASASNDHRLGANEAPPAILSVYLGDQLEKVFQDIKDGNIATSKKGDEMDLGLSQILKFERDPGDRNRTSPFAFTGNRFEFRAVGSSQSVSGPLVAMNTMMADSLDWIADKLKVELDNGKDQTTAVLAVLKELMEQHSNVVFGGDGYSEEWHKAAVEERGLKNLPTSADALPYLRDESIRELFSRTGVFTPVELESRFEVYAEQYILSIEVEAKLVIEMAKTLIYPSASQYLAELSVTHTSMADMGIEMNNAVVSSIAKETNAMLTTVAELEAAVKKHDFESIEAHMNFCANDIRSLMDKVRSHVDTLEGELADDLWPLPKYREMLFIK</sequence>
<organism evidence="5 6">
    <name type="scientific">Methylophaga sulfidovorans</name>
    <dbReference type="NCBI Taxonomy" id="45496"/>
    <lineage>
        <taxon>Bacteria</taxon>
        <taxon>Pseudomonadati</taxon>
        <taxon>Pseudomonadota</taxon>
        <taxon>Gammaproteobacteria</taxon>
        <taxon>Thiotrichales</taxon>
        <taxon>Piscirickettsiaceae</taxon>
        <taxon>Methylophaga</taxon>
    </lineage>
</organism>
<evidence type="ECO:0000256" key="1">
    <source>
        <dbReference type="PROSITE-ProRule" id="PRU01330"/>
    </source>
</evidence>
<evidence type="ECO:0000256" key="2">
    <source>
        <dbReference type="RuleBase" id="RU000384"/>
    </source>
</evidence>
<dbReference type="PROSITE" id="PS00181">
    <property type="entry name" value="GLNA_ATP"/>
    <property type="match status" value="1"/>
</dbReference>
<accession>A0A1I3ZHJ4</accession>
<dbReference type="GO" id="GO:0004356">
    <property type="term" value="F:glutamine synthetase activity"/>
    <property type="evidence" value="ECO:0007669"/>
    <property type="project" value="InterPro"/>
</dbReference>
<name>A0A1I3ZHJ4_9GAMM</name>
<dbReference type="SMART" id="SM01230">
    <property type="entry name" value="Gln-synt_C"/>
    <property type="match status" value="1"/>
</dbReference>
<protein>
    <submittedName>
        <fullName evidence="5">Glutamine synthetase</fullName>
    </submittedName>
</protein>
<dbReference type="InterPro" id="IPR008147">
    <property type="entry name" value="Gln_synt_N"/>
</dbReference>
<evidence type="ECO:0000259" key="3">
    <source>
        <dbReference type="PROSITE" id="PS51986"/>
    </source>
</evidence>